<organism evidence="5 6">
    <name type="scientific">Sphingomonas corticis</name>
    <dbReference type="NCBI Taxonomy" id="2722791"/>
    <lineage>
        <taxon>Bacteria</taxon>
        <taxon>Pseudomonadati</taxon>
        <taxon>Pseudomonadota</taxon>
        <taxon>Alphaproteobacteria</taxon>
        <taxon>Sphingomonadales</taxon>
        <taxon>Sphingomonadaceae</taxon>
        <taxon>Sphingomonas</taxon>
    </lineage>
</organism>
<comment type="similarity">
    <text evidence="4">Belongs to the glycosyl hydrolase 24 family.</text>
</comment>
<keyword evidence="6" id="KW-1185">Reference proteome</keyword>
<keyword evidence="4" id="KW-0326">Glycosidase</keyword>
<dbReference type="Gene3D" id="1.10.530.40">
    <property type="match status" value="1"/>
</dbReference>
<dbReference type="RefSeq" id="WP_168136021.1">
    <property type="nucleotide sequence ID" value="NZ_JAAVJH010000018.1"/>
</dbReference>
<dbReference type="PANTHER" id="PTHR38107:SF3">
    <property type="entry name" value="LYSOZYME RRRD-RELATED"/>
    <property type="match status" value="1"/>
</dbReference>
<dbReference type="Pfam" id="PF00959">
    <property type="entry name" value="Phage_lysozyme"/>
    <property type="match status" value="1"/>
</dbReference>
<reference evidence="5 6" key="1">
    <citation type="submission" date="2020-03" db="EMBL/GenBank/DDBJ databases">
        <authorList>
            <person name="Wang L."/>
            <person name="He N."/>
            <person name="Li Y."/>
            <person name="Fang Y."/>
            <person name="Zhang F."/>
        </authorList>
    </citation>
    <scope>NUCLEOTIDE SEQUENCE [LARGE SCALE GENOMIC DNA]</scope>
    <source>
        <strain evidence="5 6">36D10-4-7</strain>
    </source>
</reference>
<keyword evidence="3" id="KW-1035">Host cytoplasm</keyword>
<name>A0ABX1CVL8_9SPHN</name>
<dbReference type="Proteomes" id="UP000732399">
    <property type="component" value="Unassembled WGS sequence"/>
</dbReference>
<dbReference type="SUPFAM" id="SSF53955">
    <property type="entry name" value="Lysozyme-like"/>
    <property type="match status" value="1"/>
</dbReference>
<proteinExistence type="inferred from homology"/>
<evidence type="ECO:0000256" key="3">
    <source>
        <dbReference type="ARBA" id="ARBA00023200"/>
    </source>
</evidence>
<dbReference type="PANTHER" id="PTHR38107">
    <property type="match status" value="1"/>
</dbReference>
<evidence type="ECO:0000256" key="2">
    <source>
        <dbReference type="ARBA" id="ARBA00022638"/>
    </source>
</evidence>
<keyword evidence="1 4" id="KW-0929">Antimicrobial</keyword>
<evidence type="ECO:0000313" key="5">
    <source>
        <dbReference type="EMBL" id="NJR80467.1"/>
    </source>
</evidence>
<keyword evidence="2 4" id="KW-0081">Bacteriolytic enzyme</keyword>
<gene>
    <name evidence="5" type="ORF">HBH26_17960</name>
</gene>
<comment type="caution">
    <text evidence="5">The sequence shown here is derived from an EMBL/GenBank/DDBJ whole genome shotgun (WGS) entry which is preliminary data.</text>
</comment>
<dbReference type="EC" id="3.2.1.17" evidence="4"/>
<dbReference type="CDD" id="cd00737">
    <property type="entry name" value="lyz_endolysin_autolysin"/>
    <property type="match status" value="1"/>
</dbReference>
<evidence type="ECO:0000256" key="4">
    <source>
        <dbReference type="RuleBase" id="RU003788"/>
    </source>
</evidence>
<dbReference type="InterPro" id="IPR051018">
    <property type="entry name" value="Bacteriophage_GH24"/>
</dbReference>
<evidence type="ECO:0000313" key="6">
    <source>
        <dbReference type="Proteomes" id="UP000732399"/>
    </source>
</evidence>
<keyword evidence="4" id="KW-0378">Hydrolase</keyword>
<dbReference type="InterPro" id="IPR023347">
    <property type="entry name" value="Lysozyme_dom_sf"/>
</dbReference>
<dbReference type="InterPro" id="IPR033907">
    <property type="entry name" value="Endolysin_autolysin"/>
</dbReference>
<dbReference type="InterPro" id="IPR002196">
    <property type="entry name" value="Glyco_hydro_24"/>
</dbReference>
<accession>A0ABX1CVL8</accession>
<dbReference type="EMBL" id="JAAVJH010000018">
    <property type="protein sequence ID" value="NJR80467.1"/>
    <property type="molecule type" value="Genomic_DNA"/>
</dbReference>
<protein>
    <recommendedName>
        <fullName evidence="4">Lysozyme</fullName>
        <ecNumber evidence="4">3.2.1.17</ecNumber>
    </recommendedName>
</protein>
<sequence>MNATLKVGPKALALAHHFETCRLKAYLCPARKPTIGWGMTYYPDGRKVKLGDQITQAQADAMFAELLERDFAAPVRAALGAAGTSPAQFGAMVALAYNIGTGPRVWVPGRAKGFRQSEVLKRHKAGDFAAAGGKSGDEPTSGAFGGWVRAGGQIMAGLVRRRAAEAALYRSDFANLKRFTNGEVA</sequence>
<evidence type="ECO:0000256" key="1">
    <source>
        <dbReference type="ARBA" id="ARBA00022529"/>
    </source>
</evidence>
<dbReference type="InterPro" id="IPR023346">
    <property type="entry name" value="Lysozyme-like_dom_sf"/>
</dbReference>
<comment type="catalytic activity">
    <reaction evidence="4">
        <text>Hydrolysis of (1-&gt;4)-beta-linkages between N-acetylmuramic acid and N-acetyl-D-glucosamine residues in a peptidoglycan and between N-acetyl-D-glucosamine residues in chitodextrins.</text>
        <dbReference type="EC" id="3.2.1.17"/>
    </reaction>
</comment>